<dbReference type="GeneID" id="66118004"/>
<dbReference type="EMBL" id="JAHMUF010000007">
    <property type="protein sequence ID" value="KAG7194417.1"/>
    <property type="molecule type" value="Genomic_DNA"/>
</dbReference>
<organism evidence="1 2">
    <name type="scientific">Scheffersomyces spartinae</name>
    <dbReference type="NCBI Taxonomy" id="45513"/>
    <lineage>
        <taxon>Eukaryota</taxon>
        <taxon>Fungi</taxon>
        <taxon>Dikarya</taxon>
        <taxon>Ascomycota</taxon>
        <taxon>Saccharomycotina</taxon>
        <taxon>Pichiomycetes</taxon>
        <taxon>Debaryomycetaceae</taxon>
        <taxon>Scheffersomyces</taxon>
    </lineage>
</organism>
<proteinExistence type="predicted"/>
<evidence type="ECO:0000313" key="2">
    <source>
        <dbReference type="Proteomes" id="UP000790833"/>
    </source>
</evidence>
<accession>A0A9P8AJT2</accession>
<dbReference type="SUPFAM" id="SSF48371">
    <property type="entry name" value="ARM repeat"/>
    <property type="match status" value="1"/>
</dbReference>
<dbReference type="RefSeq" id="XP_043049964.1">
    <property type="nucleotide sequence ID" value="XM_043195298.1"/>
</dbReference>
<name>A0A9P8AJT2_9ASCO</name>
<dbReference type="Proteomes" id="UP000790833">
    <property type="component" value="Unassembled WGS sequence"/>
</dbReference>
<dbReference type="OrthoDB" id="4095311at2759"/>
<dbReference type="InterPro" id="IPR016024">
    <property type="entry name" value="ARM-type_fold"/>
</dbReference>
<reference evidence="1" key="1">
    <citation type="submission" date="2021-03" db="EMBL/GenBank/DDBJ databases">
        <authorList>
            <person name="Palmer J.M."/>
        </authorList>
    </citation>
    <scope>NUCLEOTIDE SEQUENCE</scope>
    <source>
        <strain evidence="1">ARV_011</strain>
    </source>
</reference>
<comment type="caution">
    <text evidence="1">The sequence shown here is derived from an EMBL/GenBank/DDBJ whole genome shotgun (WGS) entry which is preliminary data.</text>
</comment>
<dbReference type="InterPro" id="IPR011989">
    <property type="entry name" value="ARM-like"/>
</dbReference>
<sequence>MSVRYDDLNNAETLLKLSVALRDEQFRNGEEISQNLNGIIEALKTNLQNGTDQVKSETLKVLINLTADSDRNRCYLISDDPLIVSLWNSAIAIFASGNFELGRFTLILVSQFVHNTNNDRRNVEYLSKELCLFNPLIQFLGSHSVDYGWNVDNWRFVVELLAEIMMEYQDIIRENVAYKNIESLDILIKILREHIATSEDTEYLDHLIDCITVLTSFTDFPGIDSIDANKNICILISRVPTHIKDAIKLKRKLFAISGSISSMTSFDNFNDVQFSIEAVKSIHEFSDPYYLAACLINIGNYIISSEKRDAVEGAIGNTPEDFISEVFQIRYNDIVQLQCFHFLTNFLAPSTAHAVVGHHLPLLAVATMIVTNQQYYPEVVRVFAKFLKKLLTLSAGDEAWKKYDLEFWNGFNQLQLTPTDGTELQLLALQSYLKLGLTQIDPALAEVLVSNAFSTKTLAESKNRSIDFPFILVKLKTIGMLNHYILQLPKEQVPLFIKSPSNYVSDITTIFEMMETIASQLSSATTSSQQHAQQIFQNALAFTAGTTLNVLNTVPFQDLPGPPSPKWSLMDKCKAIVILQTPPSQ</sequence>
<protein>
    <submittedName>
        <fullName evidence="1">Uncharacterized protein</fullName>
    </submittedName>
</protein>
<keyword evidence="2" id="KW-1185">Reference proteome</keyword>
<dbReference type="Gene3D" id="1.25.10.10">
    <property type="entry name" value="Leucine-rich Repeat Variant"/>
    <property type="match status" value="1"/>
</dbReference>
<evidence type="ECO:0000313" key="1">
    <source>
        <dbReference type="EMBL" id="KAG7194417.1"/>
    </source>
</evidence>
<gene>
    <name evidence="1" type="ORF">KQ657_004630</name>
</gene>
<dbReference type="AlphaFoldDB" id="A0A9P8AJT2"/>